<evidence type="ECO:0000256" key="14">
    <source>
        <dbReference type="SAM" id="MobiDB-lite"/>
    </source>
</evidence>
<dbReference type="FunFam" id="3.30.160.60:FF:000340">
    <property type="entry name" value="zinc finger protein 473 isoform X1"/>
    <property type="match status" value="1"/>
</dbReference>
<dbReference type="FunFam" id="3.30.160.60:FF:000690">
    <property type="entry name" value="Zinc finger protein 354C"/>
    <property type="match status" value="1"/>
</dbReference>
<dbReference type="Proteomes" id="UP000694906">
    <property type="component" value="Unplaced"/>
</dbReference>
<feature type="domain" description="C2H2-type" evidence="15">
    <location>
        <begin position="416"/>
        <end position="443"/>
    </location>
</feature>
<evidence type="ECO:0000256" key="13">
    <source>
        <dbReference type="PROSITE-ProRule" id="PRU00042"/>
    </source>
</evidence>
<keyword evidence="4" id="KW-0677">Repeat</keyword>
<evidence type="ECO:0000256" key="3">
    <source>
        <dbReference type="ARBA" id="ARBA00022723"/>
    </source>
</evidence>
<dbReference type="FunFam" id="3.30.160.60:FF:000038">
    <property type="entry name" value="Zinc finger protein 624"/>
    <property type="match status" value="1"/>
</dbReference>
<feature type="domain" description="C2H2-type" evidence="15">
    <location>
        <begin position="663"/>
        <end position="690"/>
    </location>
</feature>
<evidence type="ECO:0000256" key="4">
    <source>
        <dbReference type="ARBA" id="ARBA00022737"/>
    </source>
</evidence>
<evidence type="ECO:0000256" key="2">
    <source>
        <dbReference type="ARBA" id="ARBA00006991"/>
    </source>
</evidence>
<dbReference type="PANTHER" id="PTHR23234">
    <property type="entry name" value="ZNF44 PROTEIN"/>
    <property type="match status" value="1"/>
</dbReference>
<feature type="domain" description="C2H2-type" evidence="15">
    <location>
        <begin position="388"/>
        <end position="415"/>
    </location>
</feature>
<feature type="domain" description="C2H2-type" evidence="15">
    <location>
        <begin position="444"/>
        <end position="471"/>
    </location>
</feature>
<feature type="domain" description="C2H2-type" evidence="15">
    <location>
        <begin position="775"/>
        <end position="802"/>
    </location>
</feature>
<dbReference type="GO" id="GO:0003677">
    <property type="term" value="F:DNA binding"/>
    <property type="evidence" value="ECO:0007669"/>
    <property type="project" value="UniProtKB-KW"/>
</dbReference>
<dbReference type="GO" id="GO:0006355">
    <property type="term" value="P:regulation of DNA-templated transcription"/>
    <property type="evidence" value="ECO:0007669"/>
    <property type="project" value="InterPro"/>
</dbReference>
<dbReference type="FunFam" id="3.30.160.60:FF:000100">
    <property type="entry name" value="Zinc finger 45-like"/>
    <property type="match status" value="1"/>
</dbReference>
<dbReference type="CDD" id="cd07765">
    <property type="entry name" value="KRAB_A-box"/>
    <property type="match status" value="1"/>
</dbReference>
<feature type="domain" description="C2H2-type" evidence="15">
    <location>
        <begin position="719"/>
        <end position="746"/>
    </location>
</feature>
<feature type="domain" description="C2H2-type" evidence="15">
    <location>
        <begin position="221"/>
        <end position="248"/>
    </location>
</feature>
<dbReference type="InterPro" id="IPR001909">
    <property type="entry name" value="KRAB"/>
</dbReference>
<proteinExistence type="inferred from homology"/>
<dbReference type="PROSITE" id="PS50157">
    <property type="entry name" value="ZINC_FINGER_C2H2_2"/>
    <property type="match status" value="20"/>
</dbReference>
<dbReference type="GO" id="GO:0031981">
    <property type="term" value="C:nuclear lumen"/>
    <property type="evidence" value="ECO:0007669"/>
    <property type="project" value="UniProtKB-ARBA"/>
</dbReference>
<feature type="domain" description="C2H2-type" evidence="15">
    <location>
        <begin position="581"/>
        <end position="608"/>
    </location>
</feature>
<comment type="similarity">
    <text evidence="2">Belongs to the krueppel C2H2-type zinc-finger protein family.</text>
</comment>
<dbReference type="FunFam" id="3.30.160.60:FF:000362">
    <property type="entry name" value="Zinc finger protein 606"/>
    <property type="match status" value="1"/>
</dbReference>
<feature type="domain" description="C2H2-type" evidence="15">
    <location>
        <begin position="747"/>
        <end position="774"/>
    </location>
</feature>
<dbReference type="FunFam" id="3.30.160.60:FF:000016">
    <property type="entry name" value="zinc finger protein 37 homolog"/>
    <property type="match status" value="1"/>
</dbReference>
<dbReference type="Gene3D" id="3.30.160.60">
    <property type="entry name" value="Classic Zinc Finger"/>
    <property type="match status" value="19"/>
</dbReference>
<feature type="domain" description="C2H2-type" evidence="15">
    <location>
        <begin position="500"/>
        <end position="527"/>
    </location>
</feature>
<feature type="region of interest" description="Disordered" evidence="14">
    <location>
        <begin position="299"/>
        <end position="329"/>
    </location>
</feature>
<evidence type="ECO:0000256" key="1">
    <source>
        <dbReference type="ARBA" id="ARBA00004123"/>
    </source>
</evidence>
<keyword evidence="8" id="KW-0238">DNA-binding</keyword>
<dbReference type="InterPro" id="IPR050758">
    <property type="entry name" value="Znf_C2H2-type"/>
</dbReference>
<dbReference type="FunFam" id="3.30.160.60:FF:000965">
    <property type="entry name" value="Neurotrophin receptor-interacting factor homolog"/>
    <property type="match status" value="1"/>
</dbReference>
<feature type="domain" description="C2H2-type" evidence="15">
    <location>
        <begin position="831"/>
        <end position="858"/>
    </location>
</feature>
<dbReference type="FunFam" id="3.30.160.60:FF:002533">
    <property type="entry name" value="Zinc finger protein 770"/>
    <property type="match status" value="1"/>
</dbReference>
<dbReference type="GeneID" id="101705265"/>
<evidence type="ECO:0000256" key="7">
    <source>
        <dbReference type="ARBA" id="ARBA00023015"/>
    </source>
</evidence>
<keyword evidence="5 13" id="KW-0863">Zinc-finger</keyword>
<evidence type="ECO:0000256" key="6">
    <source>
        <dbReference type="ARBA" id="ARBA00022833"/>
    </source>
</evidence>
<evidence type="ECO:0000313" key="17">
    <source>
        <dbReference type="RefSeq" id="XP_021101391.1"/>
    </source>
</evidence>
<keyword evidence="6" id="KW-0862">Zinc</keyword>
<organism evidence="16 17">
    <name type="scientific">Heterocephalus glaber</name>
    <name type="common">Naked mole rat</name>
    <dbReference type="NCBI Taxonomy" id="10181"/>
    <lineage>
        <taxon>Eukaryota</taxon>
        <taxon>Metazoa</taxon>
        <taxon>Chordata</taxon>
        <taxon>Craniata</taxon>
        <taxon>Vertebrata</taxon>
        <taxon>Euteleostomi</taxon>
        <taxon>Mammalia</taxon>
        <taxon>Eutheria</taxon>
        <taxon>Euarchontoglires</taxon>
        <taxon>Glires</taxon>
        <taxon>Rodentia</taxon>
        <taxon>Hystricomorpha</taxon>
        <taxon>Bathyergidae</taxon>
        <taxon>Heterocephalus</taxon>
    </lineage>
</organism>
<gene>
    <name evidence="17" type="primary">Znf473</name>
</gene>
<reference evidence="17" key="1">
    <citation type="submission" date="2025-08" db="UniProtKB">
        <authorList>
            <consortium name="RefSeq"/>
        </authorList>
    </citation>
    <scope>IDENTIFICATION</scope>
</reference>
<dbReference type="KEGG" id="hgl:101705265"/>
<feature type="domain" description="C2H2-type" evidence="15">
    <location>
        <begin position="859"/>
        <end position="884"/>
    </location>
</feature>
<dbReference type="GO" id="GO:0008270">
    <property type="term" value="F:zinc ion binding"/>
    <property type="evidence" value="ECO:0007669"/>
    <property type="project" value="UniProtKB-KW"/>
</dbReference>
<dbReference type="InterPro" id="IPR013087">
    <property type="entry name" value="Znf_C2H2_type"/>
</dbReference>
<evidence type="ECO:0000256" key="9">
    <source>
        <dbReference type="ARBA" id="ARBA00023163"/>
    </source>
</evidence>
<feature type="compositionally biased region" description="Basic and acidic residues" evidence="14">
    <location>
        <begin position="142"/>
        <end position="152"/>
    </location>
</feature>
<dbReference type="RefSeq" id="XP_021101391.1">
    <property type="nucleotide sequence ID" value="XM_021245732.1"/>
</dbReference>
<evidence type="ECO:0000256" key="12">
    <source>
        <dbReference type="ARBA" id="ARBA00062613"/>
    </source>
</evidence>
<keyword evidence="3" id="KW-0479">Metal-binding</keyword>
<dbReference type="AlphaFoldDB" id="A0AAX6RY11"/>
<evidence type="ECO:0000256" key="8">
    <source>
        <dbReference type="ARBA" id="ARBA00023125"/>
    </source>
</evidence>
<evidence type="ECO:0000256" key="10">
    <source>
        <dbReference type="ARBA" id="ARBA00023242"/>
    </source>
</evidence>
<comment type="subunit">
    <text evidence="12">Interacts with the SLBP/pre-mRNA complex but not with SLBP alone. Interacts with LSM11 in a U7 snRNP-dependent manner.</text>
</comment>
<dbReference type="FunFam" id="3.30.160.60:FF:000446">
    <property type="entry name" value="Zinc finger protein"/>
    <property type="match status" value="1"/>
</dbReference>
<feature type="domain" description="C2H2-type" evidence="15">
    <location>
        <begin position="528"/>
        <end position="555"/>
    </location>
</feature>
<keyword evidence="16" id="KW-1185">Reference proteome</keyword>
<feature type="domain" description="C2H2-type" evidence="15">
    <location>
        <begin position="609"/>
        <end position="636"/>
    </location>
</feature>
<dbReference type="SUPFAM" id="SSF109640">
    <property type="entry name" value="KRAB domain (Kruppel-associated box)"/>
    <property type="match status" value="1"/>
</dbReference>
<name>A0AAX6RY11_HETGA</name>
<dbReference type="InterPro" id="IPR036236">
    <property type="entry name" value="Znf_C2H2_sf"/>
</dbReference>
<sequence length="884" mass="102233">MEEKEEELKKSHWAQATMMEEFATHDMGMDFTLEDWEQPGLDQGDLFWDTALDNYQNLPMLNPPRPSPTSHPDGEEELVALMRGSPEGMGPGMSETKNSPLKQNFLEEGLSQGIMEVFYKDDPWNSRLEVCLDESWLDNLQRDPESLQKSDDVTNNESTTESSSHELSHLSPCLLSIGEDSVTGVTEKSLTLAESKEYRSDFAYSPDQRQQDVVLGEEKPYKCSECEESFSHGNDLIQHWVTHIREEPSEHQEDQRDFSLTSYLSVCPVTHRGYRSYICKECGKTFSQNMQLQRHQKIHSREKPCKSQGGNCPSSYHGEPIKHQKTPRSPKSYKCNKCDMTFTQALHLIGHRKTHTRKHYECVTCQAVFTLRKHFIQHQKTHAVKTTSECQECGKTFKRRLSLIKHQAIHTGEKPYKCDECGKGFSHTSTLKIHQKVHSRERPYKCSDCSKAFSWKTHLHEHQQVHTGSRPHKCQECVRSFSRPSHLIRHQATHAMERLFGCAECSQTFSNKEYLVRHQKIHTIEAPYECLECGECFVCNSTLNCHLSVHAREKQRFDGTRKVLDQNLGQREHPRPDEKHFKCDKCGKAFNRNRYLTQHKKIHTRVQVFECNQCGKAFSQRTQLLCHQTVHSGKRPHECGEDEEVVLRTSLTRHQPSQSEHPFKCNECGNTFSQSTHLSEHQLIHTTKKPFKCNECERVFTQSNYLVQHQKAHVTKKHFLCSECGKMFHQSSCFSKHLRTHTGEKPFECGECGKAFGMNAELIRHRRVHTGEKPYLCQDCGKAFSQSSCLSIHRRVHTGEKPYLCSECGKAFTQRANLTQHERIHTGEKPYACGVCGKAFGFSAHLTQHQRSHTQEKPYQCQHCQKAFKCFFTLIRHQRVHARK</sequence>
<dbReference type="FunFam" id="3.30.160.60:FF:002090">
    <property type="entry name" value="Zinc finger protein 473"/>
    <property type="match status" value="1"/>
</dbReference>
<feature type="domain" description="C2H2-type" evidence="15">
    <location>
        <begin position="333"/>
        <end position="360"/>
    </location>
</feature>
<dbReference type="FunFam" id="3.30.160.60:FF:000012">
    <property type="entry name" value="RB-associated KRAB zinc finger protein-like"/>
    <property type="match status" value="1"/>
</dbReference>
<dbReference type="FunFam" id="3.30.160.60:FF:000875">
    <property type="entry name" value="zinc finger protein 236 isoform X7"/>
    <property type="match status" value="1"/>
</dbReference>
<dbReference type="SMART" id="SM00355">
    <property type="entry name" value="ZnF_C2H2"/>
    <property type="match status" value="20"/>
</dbReference>
<dbReference type="PANTHER" id="PTHR23234:SF8">
    <property type="entry name" value="C2H2-TYPE DOMAIN-CONTAINING PROTEIN"/>
    <property type="match status" value="1"/>
</dbReference>
<dbReference type="Pfam" id="PF01352">
    <property type="entry name" value="KRAB"/>
    <property type="match status" value="1"/>
</dbReference>
<dbReference type="SUPFAM" id="SSF57667">
    <property type="entry name" value="beta-beta-alpha zinc fingers"/>
    <property type="match status" value="11"/>
</dbReference>
<dbReference type="FunFam" id="3.30.160.60:FF:000040">
    <property type="entry name" value="RB associated KRAB zinc finger"/>
    <property type="match status" value="1"/>
</dbReference>
<dbReference type="CTD" id="25888"/>
<comment type="subcellular location">
    <subcellularLocation>
        <location evidence="1">Nucleus</location>
    </subcellularLocation>
</comment>
<evidence type="ECO:0000256" key="5">
    <source>
        <dbReference type="ARBA" id="ARBA00022771"/>
    </source>
</evidence>
<dbReference type="FunFam" id="3.30.160.60:FF:000052">
    <property type="entry name" value="zinc finger protein 546 isoform X1"/>
    <property type="match status" value="1"/>
</dbReference>
<dbReference type="FunFam" id="3.30.160.60:FF:000001">
    <property type="entry name" value="Zinc finger protein 1 homolog"/>
    <property type="match status" value="1"/>
</dbReference>
<dbReference type="FunFam" id="3.30.160.60:FF:001270">
    <property type="entry name" value="zinc finger protein 583 isoform X1"/>
    <property type="match status" value="1"/>
</dbReference>
<accession>A0AAX6RY11</accession>
<comment type="function">
    <text evidence="11">Involved in histone 3'-end pre-mRNA processing by associating with U7 snRNP and interacting with SLBP/pre-mRNA complex. Increases histone 3'-end pre-mRNA processing but has no effect on U7 snRNP levels, when overexpressed. Required for cell cycle progression from G1 to S phases.</text>
</comment>
<feature type="domain" description="C2H2-type" evidence="15">
    <location>
        <begin position="803"/>
        <end position="830"/>
    </location>
</feature>
<feature type="region of interest" description="Disordered" evidence="14">
    <location>
        <begin position="142"/>
        <end position="169"/>
    </location>
</feature>
<dbReference type="FunFam" id="3.30.160.60:FF:000176">
    <property type="entry name" value="zinc finger protein 70"/>
    <property type="match status" value="1"/>
</dbReference>
<keyword evidence="10" id="KW-0539">Nucleus</keyword>
<evidence type="ECO:0000313" key="16">
    <source>
        <dbReference type="Proteomes" id="UP000694906"/>
    </source>
</evidence>
<dbReference type="InterPro" id="IPR036051">
    <property type="entry name" value="KRAB_dom_sf"/>
</dbReference>
<dbReference type="FunFam" id="3.30.160.60:FF:000029">
    <property type="entry name" value="GLI family zinc finger 4"/>
    <property type="match status" value="2"/>
</dbReference>
<feature type="domain" description="C2H2-type" evidence="15">
    <location>
        <begin position="360"/>
        <end position="387"/>
    </location>
</feature>
<feature type="domain" description="C2H2-type" evidence="15">
    <location>
        <begin position="691"/>
        <end position="718"/>
    </location>
</feature>
<dbReference type="Pfam" id="PF00096">
    <property type="entry name" value="zf-C2H2"/>
    <property type="match status" value="16"/>
</dbReference>
<protein>
    <submittedName>
        <fullName evidence="17">Zinc finger protein 473</fullName>
    </submittedName>
</protein>
<dbReference type="PROSITE" id="PS00028">
    <property type="entry name" value="ZINC_FINGER_C2H2_1"/>
    <property type="match status" value="20"/>
</dbReference>
<keyword evidence="7" id="KW-0805">Transcription regulation</keyword>
<keyword evidence="9" id="KW-0804">Transcription</keyword>
<evidence type="ECO:0000256" key="11">
    <source>
        <dbReference type="ARBA" id="ARBA00054787"/>
    </source>
</evidence>
<evidence type="ECO:0000259" key="15">
    <source>
        <dbReference type="PROSITE" id="PS50157"/>
    </source>
</evidence>
<feature type="domain" description="C2H2-type" evidence="15">
    <location>
        <begin position="472"/>
        <end position="499"/>
    </location>
</feature>
<feature type="domain" description="C2H2-type" evidence="15">
    <location>
        <begin position="277"/>
        <end position="304"/>
    </location>
</feature>